<feature type="domain" description="Protein kinase" evidence="6">
    <location>
        <begin position="1"/>
        <end position="175"/>
    </location>
</feature>
<dbReference type="AlphaFoldDB" id="A0ABD3N5C3"/>
<dbReference type="GO" id="GO:0004674">
    <property type="term" value="F:protein serine/threonine kinase activity"/>
    <property type="evidence" value="ECO:0007669"/>
    <property type="project" value="UniProtKB-KW"/>
</dbReference>
<keyword evidence="4" id="KW-0418">Kinase</keyword>
<organism evidence="7 8">
    <name type="scientific">Discostella pseudostelligera</name>
    <dbReference type="NCBI Taxonomy" id="259834"/>
    <lineage>
        <taxon>Eukaryota</taxon>
        <taxon>Sar</taxon>
        <taxon>Stramenopiles</taxon>
        <taxon>Ochrophyta</taxon>
        <taxon>Bacillariophyta</taxon>
        <taxon>Coscinodiscophyceae</taxon>
        <taxon>Thalassiosirophycidae</taxon>
        <taxon>Stephanodiscales</taxon>
        <taxon>Stephanodiscaceae</taxon>
        <taxon>Discostella</taxon>
    </lineage>
</organism>
<dbReference type="Proteomes" id="UP001530293">
    <property type="component" value="Unassembled WGS sequence"/>
</dbReference>
<evidence type="ECO:0000313" key="8">
    <source>
        <dbReference type="Proteomes" id="UP001530293"/>
    </source>
</evidence>
<protein>
    <recommendedName>
        <fullName evidence="6">Protein kinase domain-containing protein</fullName>
    </recommendedName>
</protein>
<evidence type="ECO:0000256" key="2">
    <source>
        <dbReference type="ARBA" id="ARBA00022679"/>
    </source>
</evidence>
<evidence type="ECO:0000256" key="3">
    <source>
        <dbReference type="ARBA" id="ARBA00022741"/>
    </source>
</evidence>
<dbReference type="PANTHER" id="PTHR24353">
    <property type="entry name" value="CYCLIC NUCLEOTIDE-DEPENDENT PROTEIN KINASE"/>
    <property type="match status" value="1"/>
</dbReference>
<comment type="caution">
    <text evidence="7">The sequence shown here is derived from an EMBL/GenBank/DDBJ whole genome shotgun (WGS) entry which is preliminary data.</text>
</comment>
<dbReference type="Gene3D" id="1.10.510.10">
    <property type="entry name" value="Transferase(Phosphotransferase) domain 1"/>
    <property type="match status" value="1"/>
</dbReference>
<dbReference type="Pfam" id="PF00069">
    <property type="entry name" value="Pkinase"/>
    <property type="match status" value="1"/>
</dbReference>
<keyword evidence="2" id="KW-0808">Transferase</keyword>
<keyword evidence="8" id="KW-1185">Reference proteome</keyword>
<evidence type="ECO:0000256" key="5">
    <source>
        <dbReference type="ARBA" id="ARBA00022840"/>
    </source>
</evidence>
<dbReference type="InterPro" id="IPR000719">
    <property type="entry name" value="Prot_kinase_dom"/>
</dbReference>
<keyword evidence="1" id="KW-0723">Serine/threonine-protein kinase</keyword>
<evidence type="ECO:0000256" key="1">
    <source>
        <dbReference type="ARBA" id="ARBA00022527"/>
    </source>
</evidence>
<keyword evidence="5" id="KW-0067">ATP-binding</keyword>
<dbReference type="PROSITE" id="PS50011">
    <property type="entry name" value="PROTEIN_KINASE_DOM"/>
    <property type="match status" value="1"/>
</dbReference>
<dbReference type="PANTHER" id="PTHR24353:SF37">
    <property type="entry name" value="CAMP-DEPENDENT PROTEIN KINASE CATALYTIC SUBUNIT PRKX"/>
    <property type="match status" value="1"/>
</dbReference>
<accession>A0ABD3N5C3</accession>
<dbReference type="SUPFAM" id="SSF56112">
    <property type="entry name" value="Protein kinase-like (PK-like)"/>
    <property type="match status" value="1"/>
</dbReference>
<evidence type="ECO:0000259" key="6">
    <source>
        <dbReference type="PROSITE" id="PS50011"/>
    </source>
</evidence>
<evidence type="ECO:0000256" key="4">
    <source>
        <dbReference type="ARBA" id="ARBA00022777"/>
    </source>
</evidence>
<dbReference type="InterPro" id="IPR011009">
    <property type="entry name" value="Kinase-like_dom_sf"/>
</dbReference>
<sequence>MLEAPNGTVKLIHFGFAVIEGDEHQQTLCGTPEYLAPEIFSTDGYDKKVDSWAVGFWFKITSRFLILDFWTGEHWLTVEIATGGPIFSCLQGVHLKFKRLPRGQFLDFGHDFCCIGLSLSIERQCTSVLDFWTGEHWLTVEIATGGPIFSCLQGVHLKFKRLPRGQFLDFGHDFCCIGLSLSIERQCTSVLDFWTGEHWLTVEIATGGPIFSCLQGVHLKFKRLPRGQFLDFGHDFCCIGLSLSIERQCTSVLDFWTGEHWLTVEIATGGPIFSCLQGVHLKFKRLPRGQFLDFGHDFCCIGLSLSIERQCTSVLDFWTGEHWLTVEIATGGPIFSCLQGVHLKFKRLPRGQFLDFGHDFCCIGLSLSIERQCTSVLDFWTGEHWLTVEIATGGPIFSCLQGVHLKFKRLPRGQFLDFGHDFCCIGLSLSIERQCTSVLDFWTGEHWLTVEIATGGPIFSCLQGVHLKFKRLPRGQFLDFGHDFCCIGLSLSIERQCTSVLDFWTGEHWLTVEIATGGPIFSCLQGVHLKFKRLPRGQFLDFGHDFCCIGLSLSIERQCTSVLDFWTGEHWLTVEIATGGPIFSCLQGVHLKFKRLPRGQFLDFGHDFCCIGLSLSIERQCTSVLDFWTEVNSWTLDMMAPTWHQLDQLDQLDTNLINLTSLTYLAYFAIFAPT</sequence>
<name>A0ABD3N5C3_9STRA</name>
<dbReference type="EMBL" id="JALLBG020000026">
    <property type="protein sequence ID" value="KAL3771305.1"/>
    <property type="molecule type" value="Genomic_DNA"/>
</dbReference>
<proteinExistence type="predicted"/>
<keyword evidence="3" id="KW-0547">Nucleotide-binding</keyword>
<gene>
    <name evidence="7" type="ORF">ACHAWU_006982</name>
</gene>
<evidence type="ECO:0000313" key="7">
    <source>
        <dbReference type="EMBL" id="KAL3771305.1"/>
    </source>
</evidence>
<dbReference type="GO" id="GO:0005524">
    <property type="term" value="F:ATP binding"/>
    <property type="evidence" value="ECO:0007669"/>
    <property type="project" value="UniProtKB-KW"/>
</dbReference>
<reference evidence="7 8" key="1">
    <citation type="submission" date="2024-10" db="EMBL/GenBank/DDBJ databases">
        <title>Updated reference genomes for cyclostephanoid diatoms.</title>
        <authorList>
            <person name="Roberts W.R."/>
            <person name="Alverson A.J."/>
        </authorList>
    </citation>
    <scope>NUCLEOTIDE SEQUENCE [LARGE SCALE GENOMIC DNA]</scope>
    <source>
        <strain evidence="7 8">AJA232-27</strain>
    </source>
</reference>